<feature type="region of interest" description="Disordered" evidence="1">
    <location>
        <begin position="1"/>
        <end position="25"/>
    </location>
</feature>
<accession>A0A8W7K7E0</accession>
<feature type="compositionally biased region" description="Basic residues" evidence="1">
    <location>
        <begin position="1"/>
        <end position="15"/>
    </location>
</feature>
<organism evidence="2 3">
    <name type="scientific">Anopheles albimanus</name>
    <name type="common">New world malaria mosquito</name>
    <dbReference type="NCBI Taxonomy" id="7167"/>
    <lineage>
        <taxon>Eukaryota</taxon>
        <taxon>Metazoa</taxon>
        <taxon>Ecdysozoa</taxon>
        <taxon>Arthropoda</taxon>
        <taxon>Hexapoda</taxon>
        <taxon>Insecta</taxon>
        <taxon>Pterygota</taxon>
        <taxon>Neoptera</taxon>
        <taxon>Endopterygota</taxon>
        <taxon>Diptera</taxon>
        <taxon>Nematocera</taxon>
        <taxon>Culicoidea</taxon>
        <taxon>Culicidae</taxon>
        <taxon>Anophelinae</taxon>
        <taxon>Anopheles</taxon>
    </lineage>
</organism>
<protein>
    <submittedName>
        <fullName evidence="2">Uncharacterized protein</fullName>
    </submittedName>
</protein>
<dbReference type="AlphaFoldDB" id="A0A8W7K7E0"/>
<evidence type="ECO:0000313" key="2">
    <source>
        <dbReference type="EnsemblMetazoa" id="AALB016180-PA"/>
    </source>
</evidence>
<proteinExistence type="predicted"/>
<reference evidence="2 3" key="1">
    <citation type="journal article" date="2017" name="G3 (Bethesda)">
        <title>The Physical Genome Mapping of Anopheles albimanus Corrected Scaffold Misassemblies and Identified Interarm Rearrangements in Genus Anopheles.</title>
        <authorList>
            <person name="Artemov G.N."/>
            <person name="Peery A.N."/>
            <person name="Jiang X."/>
            <person name="Tu Z."/>
            <person name="Stegniy V.N."/>
            <person name="Sharakhova M.V."/>
            <person name="Sharakhov I.V."/>
        </authorList>
    </citation>
    <scope>NUCLEOTIDE SEQUENCE [LARGE SCALE GENOMIC DNA]</scope>
    <source>
        <strain evidence="2 3">ALBI9_A</strain>
    </source>
</reference>
<sequence length="189" mass="21343">MSRRRKPFGNNSKRRRTDDISDPSSDLDEDHILVRFKRYFRLLVIIRAIQDKTGLPYLLSGGASTVQDVNGSRNLQACHVLRVGEVNPQLQIDNEGLYNALINFVGHTQIAPSELNHFHGIGGEIDRFQSNNLNSLNRMVYGAGGYGTFVKERLQEMLTEMLAIATRYPEHAAEAEEWIVNSMEEPGLT</sequence>
<dbReference type="Proteomes" id="UP000069272">
    <property type="component" value="Chromosome 2R"/>
</dbReference>
<evidence type="ECO:0000313" key="3">
    <source>
        <dbReference type="Proteomes" id="UP000069272"/>
    </source>
</evidence>
<keyword evidence="3" id="KW-1185">Reference proteome</keyword>
<reference evidence="2" key="2">
    <citation type="submission" date="2022-08" db="UniProtKB">
        <authorList>
            <consortium name="EnsemblMetazoa"/>
        </authorList>
    </citation>
    <scope>IDENTIFICATION</scope>
    <source>
        <strain evidence="2">STECLA/ALBI9_A</strain>
    </source>
</reference>
<dbReference type="EnsemblMetazoa" id="AALB016180-RA">
    <property type="protein sequence ID" value="AALB016180-PA"/>
    <property type="gene ID" value="AALB016180"/>
</dbReference>
<evidence type="ECO:0000256" key="1">
    <source>
        <dbReference type="SAM" id="MobiDB-lite"/>
    </source>
</evidence>
<name>A0A8W7K7E0_ANOAL</name>